<protein>
    <submittedName>
        <fullName evidence="1">Uncharacterized protein</fullName>
    </submittedName>
</protein>
<sequence length="72" mass="8486">MLINLIKKFNKSRMKANFFHEKSNANEIDLKQQPISENLEKTISIFKKFYSIPTILMFLRNATINAGRVSFY</sequence>
<comment type="caution">
    <text evidence="1">The sequence shown here is derived from an EMBL/GenBank/DDBJ whole genome shotgun (WGS) entry which is preliminary data.</text>
</comment>
<name>A0A6L3V809_9BACI</name>
<reference evidence="1 2" key="1">
    <citation type="journal article" date="2016" name="Antonie Van Leeuwenhoek">
        <title>Bacillus depressus sp. nov., isolated from soil of a sunflower field.</title>
        <authorList>
            <person name="Wei X."/>
            <person name="Xin D."/>
            <person name="Xin Y."/>
            <person name="Zhang H."/>
            <person name="Wang T."/>
            <person name="Zhang J."/>
        </authorList>
    </citation>
    <scope>NUCLEOTIDE SEQUENCE [LARGE SCALE GENOMIC DNA]</scope>
    <source>
        <strain evidence="1 2">BZ1</strain>
    </source>
</reference>
<dbReference type="Proteomes" id="UP000481030">
    <property type="component" value="Unassembled WGS sequence"/>
</dbReference>
<gene>
    <name evidence="1" type="ORF">F7731_15945</name>
</gene>
<evidence type="ECO:0000313" key="2">
    <source>
        <dbReference type="Proteomes" id="UP000481030"/>
    </source>
</evidence>
<keyword evidence="2" id="KW-1185">Reference proteome</keyword>
<dbReference type="AlphaFoldDB" id="A0A6L3V809"/>
<proteinExistence type="predicted"/>
<dbReference type="RefSeq" id="WP_151535768.1">
    <property type="nucleotide sequence ID" value="NZ_WBOS01000007.1"/>
</dbReference>
<accession>A0A6L3V809</accession>
<organism evidence="1 2">
    <name type="scientific">Cytobacillus depressus</name>
    <dbReference type="NCBI Taxonomy" id="1602942"/>
    <lineage>
        <taxon>Bacteria</taxon>
        <taxon>Bacillati</taxon>
        <taxon>Bacillota</taxon>
        <taxon>Bacilli</taxon>
        <taxon>Bacillales</taxon>
        <taxon>Bacillaceae</taxon>
        <taxon>Cytobacillus</taxon>
    </lineage>
</organism>
<dbReference type="EMBL" id="WBOS01000007">
    <property type="protein sequence ID" value="KAB2333344.1"/>
    <property type="molecule type" value="Genomic_DNA"/>
</dbReference>
<evidence type="ECO:0000313" key="1">
    <source>
        <dbReference type="EMBL" id="KAB2333344.1"/>
    </source>
</evidence>